<name>A0A1X7VTI0_AMPQE</name>
<dbReference type="InParanoid" id="A0A1X7VTI0"/>
<reference evidence="1" key="1">
    <citation type="submission" date="2017-05" db="UniProtKB">
        <authorList>
            <consortium name="EnsemblMetazoa"/>
        </authorList>
    </citation>
    <scope>IDENTIFICATION</scope>
</reference>
<dbReference type="AlphaFoldDB" id="A0A1X7VTI0"/>
<protein>
    <submittedName>
        <fullName evidence="1">Uncharacterized protein</fullName>
    </submittedName>
</protein>
<proteinExistence type="predicted"/>
<sequence length="75" mass="8323">QLTLDWSASDCGYALLLAEEQENIVHFEDCRRNGIFLQPLAMETLGGWSQKALSVLHSIGCHLGLRRGLDPLEVS</sequence>
<dbReference type="EnsemblMetazoa" id="Aqu2.1.43150_001">
    <property type="protein sequence ID" value="Aqu2.1.43150_001"/>
    <property type="gene ID" value="Aqu2.1.43150"/>
</dbReference>
<accession>A0A1X7VTI0</accession>
<evidence type="ECO:0000313" key="1">
    <source>
        <dbReference type="EnsemblMetazoa" id="Aqu2.1.43150_001"/>
    </source>
</evidence>
<organism evidence="1">
    <name type="scientific">Amphimedon queenslandica</name>
    <name type="common">Sponge</name>
    <dbReference type="NCBI Taxonomy" id="400682"/>
    <lineage>
        <taxon>Eukaryota</taxon>
        <taxon>Metazoa</taxon>
        <taxon>Porifera</taxon>
        <taxon>Demospongiae</taxon>
        <taxon>Heteroscleromorpha</taxon>
        <taxon>Haplosclerida</taxon>
        <taxon>Niphatidae</taxon>
        <taxon>Amphimedon</taxon>
    </lineage>
</organism>